<keyword evidence="1" id="KW-0378">Hydrolase</keyword>
<accession>A0A3B0YLJ3</accession>
<evidence type="ECO:0000313" key="1">
    <source>
        <dbReference type="EMBL" id="VAW77500.1"/>
    </source>
</evidence>
<gene>
    <name evidence="1" type="ORF">MNBD_GAMMA12-1477</name>
</gene>
<dbReference type="GO" id="GO:0016787">
    <property type="term" value="F:hydrolase activity"/>
    <property type="evidence" value="ECO:0007669"/>
    <property type="project" value="UniProtKB-KW"/>
</dbReference>
<dbReference type="SUPFAM" id="SSF56281">
    <property type="entry name" value="Metallo-hydrolase/oxidoreductase"/>
    <property type="match status" value="1"/>
</dbReference>
<dbReference type="Gene3D" id="3.60.15.10">
    <property type="entry name" value="Ribonuclease Z/Hydroxyacylglutathione hydrolase-like"/>
    <property type="match status" value="1"/>
</dbReference>
<sequence>MYDSLSKGIFTGDSFGLSYREFDTSKGPFILPTTSPVQFDPKKYHDSIQKLLDLDPRYLYLTHFGKVDKPQKLALVLHRQIDLFVEQVKAVSRFQKESQCAALVEQLQKLLIAQIYEHGCQMPETKVKELLEMDVQLNAQGLLCWLGKTKNAE</sequence>
<dbReference type="InterPro" id="IPR036866">
    <property type="entry name" value="RibonucZ/Hydroxyglut_hydro"/>
</dbReference>
<name>A0A3B0YLJ3_9ZZZZ</name>
<dbReference type="EMBL" id="UOFL01000131">
    <property type="protein sequence ID" value="VAW77500.1"/>
    <property type="molecule type" value="Genomic_DNA"/>
</dbReference>
<protein>
    <submittedName>
        <fullName evidence="1">MBL-fold metallo-hydrolase superfamily</fullName>
    </submittedName>
</protein>
<dbReference type="AlphaFoldDB" id="A0A3B0YLJ3"/>
<proteinExistence type="predicted"/>
<reference evidence="1" key="1">
    <citation type="submission" date="2018-06" db="EMBL/GenBank/DDBJ databases">
        <authorList>
            <person name="Zhirakovskaya E."/>
        </authorList>
    </citation>
    <scope>NUCLEOTIDE SEQUENCE</scope>
</reference>
<organism evidence="1">
    <name type="scientific">hydrothermal vent metagenome</name>
    <dbReference type="NCBI Taxonomy" id="652676"/>
    <lineage>
        <taxon>unclassified sequences</taxon>
        <taxon>metagenomes</taxon>
        <taxon>ecological metagenomes</taxon>
    </lineage>
</organism>